<gene>
    <name evidence="2" type="ORF">SAMN05444164_0747</name>
</gene>
<protein>
    <recommendedName>
        <fullName evidence="4">DivIVA domain-containing protein</fullName>
    </recommendedName>
</protein>
<evidence type="ECO:0000313" key="3">
    <source>
        <dbReference type="Proteomes" id="UP000198992"/>
    </source>
</evidence>
<evidence type="ECO:0000313" key="2">
    <source>
        <dbReference type="EMBL" id="SEB99337.1"/>
    </source>
</evidence>
<dbReference type="EMBL" id="FNTH01000001">
    <property type="protein sequence ID" value="SEB99337.1"/>
    <property type="molecule type" value="Genomic_DNA"/>
</dbReference>
<feature type="region of interest" description="Disordered" evidence="1">
    <location>
        <begin position="47"/>
        <end position="80"/>
    </location>
</feature>
<name>A0A1H4NVT3_9BRAD</name>
<reference evidence="2 3" key="1">
    <citation type="submission" date="2016-10" db="EMBL/GenBank/DDBJ databases">
        <authorList>
            <person name="de Groot N.N."/>
        </authorList>
    </citation>
    <scope>NUCLEOTIDE SEQUENCE [LARGE SCALE GENOMIC DNA]</scope>
    <source>
        <strain evidence="2 3">MT12</strain>
    </source>
</reference>
<sequence length="80" mass="8935">MGGQSPISFLSIDTYARRYDIRGVEFETFLAFVSAMDEEYLEHVQREADREKKAEENRRALREGGQANGGSSAVVPASHV</sequence>
<dbReference type="OrthoDB" id="8099831at2"/>
<feature type="compositionally biased region" description="Basic and acidic residues" evidence="1">
    <location>
        <begin position="47"/>
        <end position="62"/>
    </location>
</feature>
<dbReference type="AlphaFoldDB" id="A0A1H4NVT3"/>
<dbReference type="Proteomes" id="UP000198992">
    <property type="component" value="Unassembled WGS sequence"/>
</dbReference>
<evidence type="ECO:0000256" key="1">
    <source>
        <dbReference type="SAM" id="MobiDB-lite"/>
    </source>
</evidence>
<accession>A0A1H4NVT3</accession>
<dbReference type="Pfam" id="PF23812">
    <property type="entry name" value="Phage_TAC_18"/>
    <property type="match status" value="1"/>
</dbReference>
<organism evidence="2 3">
    <name type="scientific">Bradyrhizobium erythrophlei</name>
    <dbReference type="NCBI Taxonomy" id="1437360"/>
    <lineage>
        <taxon>Bacteria</taxon>
        <taxon>Pseudomonadati</taxon>
        <taxon>Pseudomonadota</taxon>
        <taxon>Alphaproteobacteria</taxon>
        <taxon>Hyphomicrobiales</taxon>
        <taxon>Nitrobacteraceae</taxon>
        <taxon>Bradyrhizobium</taxon>
    </lineage>
</organism>
<evidence type="ECO:0008006" key="4">
    <source>
        <dbReference type="Google" id="ProtNLM"/>
    </source>
</evidence>
<dbReference type="InterPro" id="IPR056919">
    <property type="entry name" value="Phage_TAC_18"/>
</dbReference>
<proteinExistence type="predicted"/>